<name>A0ABM7UGD9_9LEPT</name>
<sequence>MSLQDEISEIYQEVLEANEDMRVALERWKNFDFSEEEDLLYK</sequence>
<protein>
    <submittedName>
        <fullName evidence="1">Uncharacterized protein</fullName>
    </submittedName>
</protein>
<dbReference type="RefSeq" id="WP_278321656.1">
    <property type="nucleotide sequence ID" value="NZ_AP025028.1"/>
</dbReference>
<accession>A0ABM7UGD9</accession>
<gene>
    <name evidence="1" type="ORF">LPTSP3_g04700</name>
</gene>
<organism evidence="1 2">
    <name type="scientific">Leptospira kobayashii</name>
    <dbReference type="NCBI Taxonomy" id="1917830"/>
    <lineage>
        <taxon>Bacteria</taxon>
        <taxon>Pseudomonadati</taxon>
        <taxon>Spirochaetota</taxon>
        <taxon>Spirochaetia</taxon>
        <taxon>Leptospirales</taxon>
        <taxon>Leptospiraceae</taxon>
        <taxon>Leptospira</taxon>
    </lineage>
</organism>
<keyword evidence="2" id="KW-1185">Reference proteome</keyword>
<dbReference type="Proteomes" id="UP000245263">
    <property type="component" value="Chromosome 1"/>
</dbReference>
<evidence type="ECO:0000313" key="2">
    <source>
        <dbReference type="Proteomes" id="UP000245263"/>
    </source>
</evidence>
<proteinExistence type="predicted"/>
<dbReference type="EMBL" id="AP025028">
    <property type="protein sequence ID" value="BDA77540.1"/>
    <property type="molecule type" value="Genomic_DNA"/>
</dbReference>
<reference evidence="1 2" key="1">
    <citation type="submission" date="2021-08" db="EMBL/GenBank/DDBJ databases">
        <title>Complete genome sequence of Leptospira kobayashii strain E30.</title>
        <authorList>
            <person name="Nakao R."/>
            <person name="Nakamura S."/>
            <person name="Masuzawa T."/>
            <person name="Koizumi N."/>
        </authorList>
    </citation>
    <scope>NUCLEOTIDE SEQUENCE [LARGE SCALE GENOMIC DNA]</scope>
    <source>
        <strain evidence="1 2">E30</strain>
    </source>
</reference>
<evidence type="ECO:0000313" key="1">
    <source>
        <dbReference type="EMBL" id="BDA77540.1"/>
    </source>
</evidence>